<dbReference type="Proteomes" id="UP001234297">
    <property type="component" value="Chromosome 12"/>
</dbReference>
<name>A0ACC2K397_PERAE</name>
<protein>
    <submittedName>
        <fullName evidence="1">Uncharacterized protein</fullName>
    </submittedName>
</protein>
<accession>A0ACC2K397</accession>
<evidence type="ECO:0000313" key="2">
    <source>
        <dbReference type="Proteomes" id="UP001234297"/>
    </source>
</evidence>
<gene>
    <name evidence="1" type="ORF">MRB53_034943</name>
</gene>
<comment type="caution">
    <text evidence="1">The sequence shown here is derived from an EMBL/GenBank/DDBJ whole genome shotgun (WGS) entry which is preliminary data.</text>
</comment>
<reference evidence="1 2" key="1">
    <citation type="journal article" date="2022" name="Hortic Res">
        <title>A haplotype resolved chromosomal level avocado genome allows analysis of novel avocado genes.</title>
        <authorList>
            <person name="Nath O."/>
            <person name="Fletcher S.J."/>
            <person name="Hayward A."/>
            <person name="Shaw L.M."/>
            <person name="Masouleh A.K."/>
            <person name="Furtado A."/>
            <person name="Henry R.J."/>
            <person name="Mitter N."/>
        </authorList>
    </citation>
    <scope>NUCLEOTIDE SEQUENCE [LARGE SCALE GENOMIC DNA]</scope>
    <source>
        <strain evidence="2">cv. Hass</strain>
    </source>
</reference>
<keyword evidence="2" id="KW-1185">Reference proteome</keyword>
<evidence type="ECO:0000313" key="1">
    <source>
        <dbReference type="EMBL" id="KAJ8615571.1"/>
    </source>
</evidence>
<sequence>MLEYPCLMADPTFADAVFLPYYAGVIFPLLDNAHRDYHPSHWQGKKNRWHESAEDLDVNLLQTEACKKMLLYPKNASEEHCKNLKVFPVTSKSVFTLLYYLGISDASVLEERNVNVGPIEVFKPRHAIPKNPALKSPAKKKKKTELDAICSMVKSDTLYALLDEDTLLDTNVVEASSLLAASLISKTVTDVFYPKKPEHLGKESYNMGKID</sequence>
<dbReference type="EMBL" id="CM056820">
    <property type="protein sequence ID" value="KAJ8615571.1"/>
    <property type="molecule type" value="Genomic_DNA"/>
</dbReference>
<organism evidence="1 2">
    <name type="scientific">Persea americana</name>
    <name type="common">Avocado</name>
    <dbReference type="NCBI Taxonomy" id="3435"/>
    <lineage>
        <taxon>Eukaryota</taxon>
        <taxon>Viridiplantae</taxon>
        <taxon>Streptophyta</taxon>
        <taxon>Embryophyta</taxon>
        <taxon>Tracheophyta</taxon>
        <taxon>Spermatophyta</taxon>
        <taxon>Magnoliopsida</taxon>
        <taxon>Magnoliidae</taxon>
        <taxon>Laurales</taxon>
        <taxon>Lauraceae</taxon>
        <taxon>Persea</taxon>
    </lineage>
</organism>
<proteinExistence type="predicted"/>